<dbReference type="InterPro" id="IPR050116">
    <property type="entry name" value="DNA_polymerase-Y"/>
</dbReference>
<dbReference type="GO" id="GO:0006261">
    <property type="term" value="P:DNA-templated DNA replication"/>
    <property type="evidence" value="ECO:0007669"/>
    <property type="project" value="UniProtKB-UniRule"/>
</dbReference>
<keyword evidence="3 5" id="KW-0548">Nucleotidyltransferase</keyword>
<comment type="similarity">
    <text evidence="1 5">Belongs to the DNA polymerase type-Y family.</text>
</comment>
<evidence type="ECO:0000259" key="7">
    <source>
        <dbReference type="PROSITE" id="PS50173"/>
    </source>
</evidence>
<dbReference type="EC" id="2.7.7.7" evidence="5"/>
<dbReference type="SUPFAM" id="SSF56672">
    <property type="entry name" value="DNA/RNA polymerases"/>
    <property type="match status" value="1"/>
</dbReference>
<dbReference type="GO" id="GO:0000287">
    <property type="term" value="F:magnesium ion binding"/>
    <property type="evidence" value="ECO:0007669"/>
    <property type="project" value="UniProtKB-UniRule"/>
</dbReference>
<dbReference type="Gene3D" id="3.30.1490.100">
    <property type="entry name" value="DNA polymerase, Y-family, little finger domain"/>
    <property type="match status" value="1"/>
</dbReference>
<dbReference type="PANTHER" id="PTHR11076:SF33">
    <property type="entry name" value="DNA POLYMERASE KAPPA"/>
    <property type="match status" value="1"/>
</dbReference>
<dbReference type="OrthoDB" id="9808813at2"/>
<evidence type="ECO:0000256" key="2">
    <source>
        <dbReference type="ARBA" id="ARBA00022457"/>
    </source>
</evidence>
<dbReference type="InterPro" id="IPR043502">
    <property type="entry name" value="DNA/RNA_pol_sf"/>
</dbReference>
<dbReference type="CDD" id="cd03586">
    <property type="entry name" value="PolY_Pol_IV_kappa"/>
    <property type="match status" value="1"/>
</dbReference>
<dbReference type="NCBIfam" id="NF002677">
    <property type="entry name" value="PRK02406.1"/>
    <property type="match status" value="1"/>
</dbReference>
<feature type="binding site" evidence="5">
    <location>
        <position position="22"/>
    </location>
    <ligand>
        <name>Mg(2+)</name>
        <dbReference type="ChEBI" id="CHEBI:18420"/>
    </ligand>
</feature>
<evidence type="ECO:0000256" key="5">
    <source>
        <dbReference type="HAMAP-Rule" id="MF_01113"/>
    </source>
</evidence>
<protein>
    <recommendedName>
        <fullName evidence="5">DNA polymerase IV</fullName>
        <shortName evidence="5">Pol IV</shortName>
        <ecNumber evidence="5">2.7.7.7</ecNumber>
    </recommendedName>
</protein>
<dbReference type="EMBL" id="JNVM01000007">
    <property type="protein sequence ID" value="KEQ26262.1"/>
    <property type="molecule type" value="Genomic_DNA"/>
</dbReference>
<dbReference type="GO" id="GO:0003684">
    <property type="term" value="F:damaged DNA binding"/>
    <property type="evidence" value="ECO:0007669"/>
    <property type="project" value="InterPro"/>
</dbReference>
<feature type="site" description="Substrate discrimination" evidence="5">
    <location>
        <position position="27"/>
    </location>
</feature>
<feature type="region of interest" description="Disordered" evidence="6">
    <location>
        <begin position="239"/>
        <end position="262"/>
    </location>
</feature>
<keyword evidence="5" id="KW-0963">Cytoplasm</keyword>
<dbReference type="NCBIfam" id="NF002848">
    <property type="entry name" value="PRK03103.1"/>
    <property type="match status" value="1"/>
</dbReference>
<keyword evidence="5" id="KW-0479">Metal-binding</keyword>
<feature type="domain" description="UmuC" evidence="7">
    <location>
        <begin position="18"/>
        <end position="200"/>
    </location>
</feature>
<evidence type="ECO:0000313" key="9">
    <source>
        <dbReference type="Proteomes" id="UP000028123"/>
    </source>
</evidence>
<keyword evidence="9" id="KW-1185">Reference proteome</keyword>
<name>A0A081P6D9_9BACL</name>
<accession>A0A081P6D9</accession>
<dbReference type="InterPro" id="IPR043128">
    <property type="entry name" value="Rev_trsase/Diguanyl_cyclase"/>
</dbReference>
<dbReference type="SUPFAM" id="SSF100879">
    <property type="entry name" value="Lesion bypass DNA polymerase (Y-family), little finger domain"/>
    <property type="match status" value="1"/>
</dbReference>
<dbReference type="HAMAP" id="MF_01113">
    <property type="entry name" value="DNApol_IV"/>
    <property type="match status" value="1"/>
</dbReference>
<evidence type="ECO:0000256" key="3">
    <source>
        <dbReference type="ARBA" id="ARBA00022695"/>
    </source>
</evidence>
<dbReference type="Gene3D" id="3.40.1170.60">
    <property type="match status" value="1"/>
</dbReference>
<dbReference type="InterPro" id="IPR022880">
    <property type="entry name" value="DNApol_IV"/>
</dbReference>
<keyword evidence="5" id="KW-0234">DNA repair</keyword>
<organism evidence="8 9">
    <name type="scientific">Paenibacillus tyrfis</name>
    <dbReference type="NCBI Taxonomy" id="1501230"/>
    <lineage>
        <taxon>Bacteria</taxon>
        <taxon>Bacillati</taxon>
        <taxon>Bacillota</taxon>
        <taxon>Bacilli</taxon>
        <taxon>Bacillales</taxon>
        <taxon>Paenibacillaceae</taxon>
        <taxon>Paenibacillus</taxon>
    </lineage>
</organism>
<dbReference type="InterPro" id="IPR036775">
    <property type="entry name" value="DNA_pol_Y-fam_lit_finger_sf"/>
</dbReference>
<keyword evidence="4 5" id="KW-0239">DNA-directed DNA polymerase</keyword>
<dbReference type="NCBIfam" id="NF002492">
    <property type="entry name" value="PRK01810.1"/>
    <property type="match status" value="1"/>
</dbReference>
<gene>
    <name evidence="5" type="primary">dinB</name>
    <name evidence="8" type="ORF">ET33_34940</name>
</gene>
<dbReference type="InterPro" id="IPR001126">
    <property type="entry name" value="UmuC"/>
</dbReference>
<dbReference type="GO" id="GO:0003887">
    <property type="term" value="F:DNA-directed DNA polymerase activity"/>
    <property type="evidence" value="ECO:0007669"/>
    <property type="project" value="UniProtKB-UniRule"/>
</dbReference>
<evidence type="ECO:0000313" key="8">
    <source>
        <dbReference type="EMBL" id="KEQ26262.1"/>
    </source>
</evidence>
<dbReference type="Pfam" id="PF11798">
    <property type="entry name" value="IMS_HHH"/>
    <property type="match status" value="1"/>
</dbReference>
<dbReference type="PROSITE" id="PS50173">
    <property type="entry name" value="UMUC"/>
    <property type="match status" value="1"/>
</dbReference>
<evidence type="ECO:0000256" key="6">
    <source>
        <dbReference type="SAM" id="MobiDB-lite"/>
    </source>
</evidence>
<keyword evidence="5" id="KW-0235">DNA replication</keyword>
<comment type="caution">
    <text evidence="8">The sequence shown here is derived from an EMBL/GenBank/DDBJ whole genome shotgun (WGS) entry which is preliminary data.</text>
</comment>
<comment type="subcellular location">
    <subcellularLocation>
        <location evidence="5">Cytoplasm</location>
    </subcellularLocation>
</comment>
<dbReference type="AlphaFoldDB" id="A0A081P6D9"/>
<dbReference type="GO" id="GO:0005829">
    <property type="term" value="C:cytosol"/>
    <property type="evidence" value="ECO:0007669"/>
    <property type="project" value="TreeGrafter"/>
</dbReference>
<dbReference type="Gene3D" id="1.10.150.20">
    <property type="entry name" value="5' to 3' exonuclease, C-terminal subdomain"/>
    <property type="match status" value="1"/>
</dbReference>
<keyword evidence="5" id="KW-0227">DNA damage</keyword>
<dbReference type="InterPro" id="IPR024728">
    <property type="entry name" value="PolY_HhH_motif"/>
</dbReference>
<dbReference type="eggNOG" id="COG0389">
    <property type="taxonomic scope" value="Bacteria"/>
</dbReference>
<comment type="catalytic activity">
    <reaction evidence="5">
        <text>DNA(n) + a 2'-deoxyribonucleoside 5'-triphosphate = DNA(n+1) + diphosphate</text>
        <dbReference type="Rhea" id="RHEA:22508"/>
        <dbReference type="Rhea" id="RHEA-COMP:17339"/>
        <dbReference type="Rhea" id="RHEA-COMP:17340"/>
        <dbReference type="ChEBI" id="CHEBI:33019"/>
        <dbReference type="ChEBI" id="CHEBI:61560"/>
        <dbReference type="ChEBI" id="CHEBI:173112"/>
        <dbReference type="EC" id="2.7.7.7"/>
    </reaction>
</comment>
<comment type="function">
    <text evidence="5">Poorly processive, error-prone DNA polymerase involved in untargeted mutagenesis. Copies undamaged DNA at stalled replication forks, which arise in vivo from mismatched or misaligned primer ends. These misaligned primers can be extended by PolIV. Exhibits no 3'-5' exonuclease (proofreading) activity. May be involved in translesional synthesis, in conjunction with the beta clamp from PolIII.</text>
</comment>
<dbReference type="PANTHER" id="PTHR11076">
    <property type="entry name" value="DNA REPAIR POLYMERASE UMUC / TRANSFERASE FAMILY MEMBER"/>
    <property type="match status" value="1"/>
</dbReference>
<keyword evidence="5" id="KW-0238">DNA-binding</keyword>
<keyword evidence="2 5" id="KW-0515">Mutator protein</keyword>
<dbReference type="RefSeq" id="WP_036680145.1">
    <property type="nucleotide sequence ID" value="NZ_JNVM01000007.1"/>
</dbReference>
<keyword evidence="5" id="KW-0460">Magnesium</keyword>
<evidence type="ECO:0000256" key="4">
    <source>
        <dbReference type="ARBA" id="ARBA00022932"/>
    </source>
</evidence>
<dbReference type="GO" id="GO:0042276">
    <property type="term" value="P:error-prone translesion synthesis"/>
    <property type="evidence" value="ECO:0007669"/>
    <property type="project" value="TreeGrafter"/>
</dbReference>
<evidence type="ECO:0000256" key="1">
    <source>
        <dbReference type="ARBA" id="ARBA00010945"/>
    </source>
</evidence>
<comment type="cofactor">
    <cofactor evidence="5">
        <name>Mg(2+)</name>
        <dbReference type="ChEBI" id="CHEBI:18420"/>
    </cofactor>
    <text evidence="5">Binds 2 magnesium ions per subunit.</text>
</comment>
<dbReference type="Proteomes" id="UP000028123">
    <property type="component" value="Unassembled WGS sequence"/>
</dbReference>
<dbReference type="Gene3D" id="3.30.70.270">
    <property type="match status" value="1"/>
</dbReference>
<sequence length="435" mass="48634">MVETNGSASGYPVNGRVILHIDMNAFYCSVHEAVEPEKYKDKPIAVAGSVELRKGIIVTCSYKARARGVKTGMLVREADKLCPGLILIRPDFDLYRQFSRRFMKITYEYSPLVEAVSIDECYVDITGSKMFGTPLEIAETIQNRIREELLLPCSIGVAPNKLLAKMASDMKKPNGISVLRKRDVPSVLWPHPCANLFGIGKKTAEKLKRLQIHTLGQLANADERLLSDRFGVLGPALKRAANGEDNSPVNPDKEQSKSIGHATTLPVNYTDRSDIHRVFLNLSDQVGRRLRRQGLVAETVQISIRDPDMKTITRASKLPEPSESADDFYRVACQLFDAHWKEGLPVRLLGVTLQNLTAKQELAVQLDLFSYQKQPVKEKLNQAMDALRDKYGEGVILTAGMLGDDPSTLIRNTKRRGTSLQMDHLRLKGLEDDDY</sequence>
<dbReference type="Pfam" id="PF11799">
    <property type="entry name" value="IMS_C"/>
    <property type="match status" value="1"/>
</dbReference>
<dbReference type="GO" id="GO:0006281">
    <property type="term" value="P:DNA repair"/>
    <property type="evidence" value="ECO:0007669"/>
    <property type="project" value="UniProtKB-UniRule"/>
</dbReference>
<dbReference type="Pfam" id="PF00817">
    <property type="entry name" value="IMS"/>
    <property type="match status" value="1"/>
</dbReference>
<feature type="active site" evidence="5">
    <location>
        <position position="120"/>
    </location>
</feature>
<keyword evidence="5" id="KW-0808">Transferase</keyword>
<reference evidence="8 9" key="1">
    <citation type="submission" date="2014-06" db="EMBL/GenBank/DDBJ databases">
        <title>Draft genome sequence of Paenibacillus sp. MSt1.</title>
        <authorList>
            <person name="Aw Y.K."/>
            <person name="Ong K.S."/>
            <person name="Gan H.M."/>
            <person name="Lee S.M."/>
        </authorList>
    </citation>
    <scope>NUCLEOTIDE SEQUENCE [LARGE SCALE GENOMIC DNA]</scope>
    <source>
        <strain evidence="8 9">MSt1</strain>
    </source>
</reference>
<comment type="subunit">
    <text evidence="5">Monomer.</text>
</comment>
<dbReference type="GO" id="GO:0009432">
    <property type="term" value="P:SOS response"/>
    <property type="evidence" value="ECO:0007669"/>
    <property type="project" value="TreeGrafter"/>
</dbReference>
<feature type="binding site" evidence="5">
    <location>
        <position position="119"/>
    </location>
    <ligand>
        <name>Mg(2+)</name>
        <dbReference type="ChEBI" id="CHEBI:18420"/>
    </ligand>
</feature>
<proteinExistence type="inferred from homology"/>
<dbReference type="InterPro" id="IPR017961">
    <property type="entry name" value="DNA_pol_Y-fam_little_finger"/>
</dbReference>